<evidence type="ECO:0000313" key="2">
    <source>
        <dbReference type="EMBL" id="RWS27712.1"/>
    </source>
</evidence>
<dbReference type="SUPFAM" id="SSF53756">
    <property type="entry name" value="UDP-Glycosyltransferase/glycogen phosphorylase"/>
    <property type="match status" value="1"/>
</dbReference>
<evidence type="ECO:0000313" key="3">
    <source>
        <dbReference type="Proteomes" id="UP000288716"/>
    </source>
</evidence>
<dbReference type="PROSITE" id="PS51257">
    <property type="entry name" value="PROKAR_LIPOPROTEIN"/>
    <property type="match status" value="1"/>
</dbReference>
<keyword evidence="1" id="KW-0732">Signal</keyword>
<gene>
    <name evidence="2" type="ORF">B4U80_13703</name>
</gene>
<dbReference type="AlphaFoldDB" id="A0A443SJQ5"/>
<keyword evidence="2" id="KW-0808">Transferase</keyword>
<name>A0A443SJQ5_9ACAR</name>
<accession>A0A443SJQ5</accession>
<proteinExistence type="predicted"/>
<protein>
    <submittedName>
        <fullName evidence="2">Glycosyl transferase-like protein</fullName>
    </submittedName>
</protein>
<dbReference type="GO" id="GO:0016740">
    <property type="term" value="F:transferase activity"/>
    <property type="evidence" value="ECO:0007669"/>
    <property type="project" value="UniProtKB-KW"/>
</dbReference>
<dbReference type="STRING" id="299467.A0A443SJQ5"/>
<feature type="signal peptide" evidence="1">
    <location>
        <begin position="1"/>
        <end position="19"/>
    </location>
</feature>
<dbReference type="EMBL" id="NCKV01001826">
    <property type="protein sequence ID" value="RWS27712.1"/>
    <property type="molecule type" value="Genomic_DNA"/>
</dbReference>
<reference evidence="2 3" key="1">
    <citation type="journal article" date="2018" name="Gigascience">
        <title>Genomes of trombidid mites reveal novel predicted allergens and laterally-transferred genes associated with secondary metabolism.</title>
        <authorList>
            <person name="Dong X."/>
            <person name="Chaisiri K."/>
            <person name="Xia D."/>
            <person name="Armstrong S.D."/>
            <person name="Fang Y."/>
            <person name="Donnelly M.J."/>
            <person name="Kadowaki T."/>
            <person name="McGarry J.W."/>
            <person name="Darby A.C."/>
            <person name="Makepeace B.L."/>
        </authorList>
    </citation>
    <scope>NUCLEOTIDE SEQUENCE [LARGE SCALE GENOMIC DNA]</scope>
    <source>
        <strain evidence="2">UoL-UT</strain>
    </source>
</reference>
<dbReference type="VEuPathDB" id="VectorBase:LDEU004331"/>
<feature type="chain" id="PRO_5019399144" evidence="1">
    <location>
        <begin position="20"/>
        <end position="196"/>
    </location>
</feature>
<dbReference type="Proteomes" id="UP000288716">
    <property type="component" value="Unassembled WGS sequence"/>
</dbReference>
<organism evidence="2 3">
    <name type="scientific">Leptotrombidium deliense</name>
    <dbReference type="NCBI Taxonomy" id="299467"/>
    <lineage>
        <taxon>Eukaryota</taxon>
        <taxon>Metazoa</taxon>
        <taxon>Ecdysozoa</taxon>
        <taxon>Arthropoda</taxon>
        <taxon>Chelicerata</taxon>
        <taxon>Arachnida</taxon>
        <taxon>Acari</taxon>
        <taxon>Acariformes</taxon>
        <taxon>Trombidiformes</taxon>
        <taxon>Prostigmata</taxon>
        <taxon>Anystina</taxon>
        <taxon>Parasitengona</taxon>
        <taxon>Trombiculoidea</taxon>
        <taxon>Trombiculidae</taxon>
        <taxon>Leptotrombidium</taxon>
    </lineage>
</organism>
<evidence type="ECO:0000256" key="1">
    <source>
        <dbReference type="SAM" id="SignalP"/>
    </source>
</evidence>
<keyword evidence="3" id="KW-1185">Reference proteome</keyword>
<sequence>MRKLTVLCISISATGHVNATIGIGCALRKRGHRVVYAAERSYEGFYEKYGFEEKIYDEKENQDKVVSGREWRQFTIDNVKLINNTVVNSYQFLCDIFTRFIGCAKFCNARIEEIVKEVKPDLIIEDRVMLPIPALLASGVPIIKLVSLNPLFLIDDENVPPAFLGMPTNDDSEWDRHRKIYRASMKNNVDLSEQTK</sequence>
<dbReference type="Gene3D" id="3.40.50.2000">
    <property type="entry name" value="Glycogen Phosphorylase B"/>
    <property type="match status" value="1"/>
</dbReference>
<dbReference type="OrthoDB" id="5835829at2759"/>
<comment type="caution">
    <text evidence="2">The sequence shown here is derived from an EMBL/GenBank/DDBJ whole genome shotgun (WGS) entry which is preliminary data.</text>
</comment>